<name>A0A0G1KI23_9BACT</name>
<protein>
    <recommendedName>
        <fullName evidence="3 6">Signal peptidase I</fullName>
        <ecNumber evidence="3 6">3.4.21.89</ecNumber>
    </recommendedName>
</protein>
<dbReference type="AlphaFoldDB" id="A0A0G1KI23"/>
<dbReference type="GO" id="GO:0009003">
    <property type="term" value="F:signal peptidase activity"/>
    <property type="evidence" value="ECO:0007669"/>
    <property type="project" value="UniProtKB-EC"/>
</dbReference>
<comment type="catalytic activity">
    <reaction evidence="1 6">
        <text>Cleavage of hydrophobic, N-terminal signal or leader sequences from secreted and periplasmic proteins.</text>
        <dbReference type="EC" id="3.4.21.89"/>
    </reaction>
</comment>
<feature type="active site" evidence="5">
    <location>
        <position position="46"/>
    </location>
</feature>
<dbReference type="InterPro" id="IPR000223">
    <property type="entry name" value="Pept_S26A_signal_pept_1"/>
</dbReference>
<dbReference type="Gene3D" id="2.10.109.10">
    <property type="entry name" value="Umud Fragment, subunit A"/>
    <property type="match status" value="1"/>
</dbReference>
<evidence type="ECO:0000256" key="2">
    <source>
        <dbReference type="ARBA" id="ARBA00009370"/>
    </source>
</evidence>
<dbReference type="PANTHER" id="PTHR43390">
    <property type="entry name" value="SIGNAL PEPTIDASE I"/>
    <property type="match status" value="1"/>
</dbReference>
<dbReference type="PANTHER" id="PTHR43390:SF1">
    <property type="entry name" value="CHLOROPLAST PROCESSING PEPTIDASE"/>
    <property type="match status" value="1"/>
</dbReference>
<dbReference type="InterPro" id="IPR019533">
    <property type="entry name" value="Peptidase_S26"/>
</dbReference>
<evidence type="ECO:0000313" key="8">
    <source>
        <dbReference type="EMBL" id="KKT47544.1"/>
    </source>
</evidence>
<dbReference type="PRINTS" id="PR00727">
    <property type="entry name" value="LEADERPTASE"/>
</dbReference>
<dbReference type="Pfam" id="PF10502">
    <property type="entry name" value="Peptidase_S26"/>
    <property type="match status" value="1"/>
</dbReference>
<dbReference type="InterPro" id="IPR019758">
    <property type="entry name" value="Pept_S26A_signal_pept_1_CS"/>
</dbReference>
<dbReference type="EC" id="3.4.21.89" evidence="3 6"/>
<feature type="domain" description="Peptidase S26" evidence="7">
    <location>
        <begin position="29"/>
        <end position="199"/>
    </location>
</feature>
<comment type="caution">
    <text evidence="8">The sequence shown here is derived from an EMBL/GenBank/DDBJ whole genome shotgun (WGS) entry which is preliminary data.</text>
</comment>
<keyword evidence="4 6" id="KW-0378">Hydrolase</keyword>
<reference evidence="8 9" key="1">
    <citation type="journal article" date="2015" name="Nature">
        <title>rRNA introns, odd ribosomes, and small enigmatic genomes across a large radiation of phyla.</title>
        <authorList>
            <person name="Brown C.T."/>
            <person name="Hug L.A."/>
            <person name="Thomas B.C."/>
            <person name="Sharon I."/>
            <person name="Castelle C.J."/>
            <person name="Singh A."/>
            <person name="Wilkins M.J."/>
            <person name="Williams K.H."/>
            <person name="Banfield J.F."/>
        </authorList>
    </citation>
    <scope>NUCLEOTIDE SEQUENCE [LARGE SCALE GENOMIC DNA]</scope>
</reference>
<dbReference type="InterPro" id="IPR036286">
    <property type="entry name" value="LexA/Signal_pep-like_sf"/>
</dbReference>
<dbReference type="PROSITE" id="PS00760">
    <property type="entry name" value="SPASE_I_2"/>
    <property type="match status" value="1"/>
</dbReference>
<dbReference type="GO" id="GO:0004252">
    <property type="term" value="F:serine-type endopeptidase activity"/>
    <property type="evidence" value="ECO:0007669"/>
    <property type="project" value="InterPro"/>
</dbReference>
<proteinExistence type="inferred from homology"/>
<feature type="active site" evidence="5">
    <location>
        <position position="120"/>
    </location>
</feature>
<dbReference type="CDD" id="cd06530">
    <property type="entry name" value="S26_SPase_I"/>
    <property type="match status" value="1"/>
</dbReference>
<dbReference type="PROSITE" id="PS00761">
    <property type="entry name" value="SPASE_I_3"/>
    <property type="match status" value="1"/>
</dbReference>
<dbReference type="Proteomes" id="UP000034063">
    <property type="component" value="Unassembled WGS sequence"/>
</dbReference>
<gene>
    <name evidence="8" type="ORF">UW37_C0006G0007</name>
</gene>
<dbReference type="SUPFAM" id="SSF51306">
    <property type="entry name" value="LexA/Signal peptidase"/>
    <property type="match status" value="1"/>
</dbReference>
<dbReference type="GO" id="GO:0016020">
    <property type="term" value="C:membrane"/>
    <property type="evidence" value="ECO:0007669"/>
    <property type="project" value="UniProtKB-SubCell"/>
</dbReference>
<dbReference type="EMBL" id="LCIB01000006">
    <property type="protein sequence ID" value="KKT47544.1"/>
    <property type="molecule type" value="Genomic_DNA"/>
</dbReference>
<comment type="subcellular location">
    <subcellularLocation>
        <location evidence="6">Membrane</location>
        <topology evidence="6">Single-pass type II membrane protein</topology>
    </subcellularLocation>
</comment>
<evidence type="ECO:0000256" key="4">
    <source>
        <dbReference type="ARBA" id="ARBA00022801"/>
    </source>
</evidence>
<comment type="similarity">
    <text evidence="2 6">Belongs to the peptidase S26 family.</text>
</comment>
<evidence type="ECO:0000256" key="5">
    <source>
        <dbReference type="PIRSR" id="PIRSR600223-1"/>
    </source>
</evidence>
<dbReference type="Gene3D" id="3.40.33.10">
    <property type="entry name" value="CAP"/>
    <property type="match status" value="1"/>
</dbReference>
<sequence>MRKLFIYFCIFLLVALLGLGLSPYLRVAAFNIGLLSEEIPVSGTGSMYPTFPKSEGISEKAASEETVARPLMKKYPSGFSLFGRHFFDYRLKRGDIVEFENEVTRKITRDKYNEASGFVKRIVALPGDDIEVRDGFLYINGRRQEEPYTAKPRSTYGGDFLPDCRLLKIPENYVFVMGDNRKASLDSRHDIAFLPEKDIHYVLPYANQDIYKNLWRDASRDEQYAHSTTLAAVEFVSALNAEREKRHLKKLNLDNLLSQSGTIRAKAILESDDFSTEATRSGLDLSRSVAKSGYRNIILGELLTRGFYESEELMENFREFPQSAELLYSDEYQDIGVSSVIDEIRGCPTQAVVIHLGGYKPPNYDKDEVAGWGSLIDNLREVTPSWEKLKGADTINQEKLERLLYLLNIRLDNAVRIHDRLSKNQWLTEDEEKLVSMDKDLHNEAQNLINELNRP</sequence>
<keyword evidence="6" id="KW-0645">Protease</keyword>
<evidence type="ECO:0000256" key="1">
    <source>
        <dbReference type="ARBA" id="ARBA00000677"/>
    </source>
</evidence>
<evidence type="ECO:0000256" key="6">
    <source>
        <dbReference type="RuleBase" id="RU362042"/>
    </source>
</evidence>
<dbReference type="InterPro" id="IPR019757">
    <property type="entry name" value="Pept_S26A_signal_pept_1_Lys-AS"/>
</dbReference>
<organism evidence="8 9">
    <name type="scientific">Candidatus Gottesmanbacteria bacterium GW2011_GWA2_44_17</name>
    <dbReference type="NCBI Taxonomy" id="1618444"/>
    <lineage>
        <taxon>Bacteria</taxon>
        <taxon>Candidatus Gottesmaniibacteriota</taxon>
    </lineage>
</organism>
<accession>A0A0G1KI23</accession>
<evidence type="ECO:0000256" key="3">
    <source>
        <dbReference type="ARBA" id="ARBA00013208"/>
    </source>
</evidence>
<dbReference type="NCBIfam" id="TIGR02227">
    <property type="entry name" value="sigpep_I_bact"/>
    <property type="match status" value="1"/>
</dbReference>
<dbReference type="GO" id="GO:0006465">
    <property type="term" value="P:signal peptide processing"/>
    <property type="evidence" value="ECO:0007669"/>
    <property type="project" value="InterPro"/>
</dbReference>
<evidence type="ECO:0000259" key="7">
    <source>
        <dbReference type="Pfam" id="PF10502"/>
    </source>
</evidence>
<dbReference type="InterPro" id="IPR035940">
    <property type="entry name" value="CAP_sf"/>
</dbReference>
<evidence type="ECO:0000313" key="9">
    <source>
        <dbReference type="Proteomes" id="UP000034063"/>
    </source>
</evidence>